<dbReference type="EMBL" id="JAQZSM010000075">
    <property type="protein sequence ID" value="MDD7973894.1"/>
    <property type="molecule type" value="Genomic_DNA"/>
</dbReference>
<keyword evidence="2" id="KW-1185">Reference proteome</keyword>
<name>A0ABT5TG20_9RHOB</name>
<sequence length="156" mass="17346">MKNTVRKLNDWLKGGYIVSFHAMTGYEMTIQTIKPPPDIGDFCVLSWFSPVRLGTEDSWRDLCSNLPIFPAKDEPEHAATALALSCLLGVPISHVDITEDGDLVLCFEEFNDLTISCYNDDFDASGWEIFSKNSPEVEGTPIVSCDLNGDLYFGKV</sequence>
<comment type="caution">
    <text evidence="1">The sequence shown here is derived from an EMBL/GenBank/DDBJ whole genome shotgun (WGS) entry which is preliminary data.</text>
</comment>
<dbReference type="RefSeq" id="WP_274354547.1">
    <property type="nucleotide sequence ID" value="NZ_JAQZSM010000075.1"/>
</dbReference>
<dbReference type="Proteomes" id="UP001431784">
    <property type="component" value="Unassembled WGS sequence"/>
</dbReference>
<reference evidence="1" key="1">
    <citation type="submission" date="2023-02" db="EMBL/GenBank/DDBJ databases">
        <title>Description of Roseinatronobacter alkalisoli sp. nov., an alkaliphilic bacerium isolated from soda soil.</title>
        <authorList>
            <person name="Wei W."/>
        </authorList>
    </citation>
    <scope>NUCLEOTIDE SEQUENCE</scope>
    <source>
        <strain evidence="1">HJB301</strain>
    </source>
</reference>
<accession>A0ABT5TG20</accession>
<organism evidence="1 2">
    <name type="scientific">Roseinatronobacter alkalisoli</name>
    <dbReference type="NCBI Taxonomy" id="3028235"/>
    <lineage>
        <taxon>Bacteria</taxon>
        <taxon>Pseudomonadati</taxon>
        <taxon>Pseudomonadota</taxon>
        <taxon>Alphaproteobacteria</taxon>
        <taxon>Rhodobacterales</taxon>
        <taxon>Paracoccaceae</taxon>
        <taxon>Roseinatronobacter</taxon>
    </lineage>
</organism>
<gene>
    <name evidence="1" type="ORF">PUT78_22980</name>
</gene>
<evidence type="ECO:0000313" key="2">
    <source>
        <dbReference type="Proteomes" id="UP001431784"/>
    </source>
</evidence>
<protein>
    <submittedName>
        <fullName evidence="1">Uncharacterized protein</fullName>
    </submittedName>
</protein>
<evidence type="ECO:0000313" key="1">
    <source>
        <dbReference type="EMBL" id="MDD7973894.1"/>
    </source>
</evidence>
<proteinExistence type="predicted"/>